<dbReference type="Proteomes" id="UP000823660">
    <property type="component" value="Unassembled WGS sequence"/>
</dbReference>
<reference evidence="15" key="2">
    <citation type="journal article" date="2021" name="PeerJ">
        <title>Extensive microbial diversity within the chicken gut microbiome revealed by metagenomics and culture.</title>
        <authorList>
            <person name="Gilroy R."/>
            <person name="Ravi A."/>
            <person name="Getino M."/>
            <person name="Pursley I."/>
            <person name="Horton D.L."/>
            <person name="Alikhan N.F."/>
            <person name="Baker D."/>
            <person name="Gharbi K."/>
            <person name="Hall N."/>
            <person name="Watson M."/>
            <person name="Adriaenssens E.M."/>
            <person name="Foster-Nyarko E."/>
            <person name="Jarju S."/>
            <person name="Secka A."/>
            <person name="Antonio M."/>
            <person name="Oren A."/>
            <person name="Chaudhuri R.R."/>
            <person name="La Ragione R."/>
            <person name="Hildebrand F."/>
            <person name="Pallen M.J."/>
        </authorList>
    </citation>
    <scope>NUCLEOTIDE SEQUENCE</scope>
    <source>
        <strain evidence="15">B1-15692</strain>
    </source>
</reference>
<dbReference type="InterPro" id="IPR000713">
    <property type="entry name" value="Mur_ligase_N"/>
</dbReference>
<dbReference type="GO" id="GO:0047480">
    <property type="term" value="F:UDP-N-acetylmuramoyl-tripeptide-D-alanyl-D-alanine ligase activity"/>
    <property type="evidence" value="ECO:0007669"/>
    <property type="project" value="UniProtKB-UniRule"/>
</dbReference>
<dbReference type="SUPFAM" id="SSF53244">
    <property type="entry name" value="MurD-like peptide ligases, peptide-binding domain"/>
    <property type="match status" value="1"/>
</dbReference>
<dbReference type="Pfam" id="PF08245">
    <property type="entry name" value="Mur_ligase_M"/>
    <property type="match status" value="1"/>
</dbReference>
<dbReference type="GO" id="GO:0005524">
    <property type="term" value="F:ATP binding"/>
    <property type="evidence" value="ECO:0007669"/>
    <property type="project" value="UniProtKB-UniRule"/>
</dbReference>
<dbReference type="InterPro" id="IPR013221">
    <property type="entry name" value="Mur_ligase_cen"/>
</dbReference>
<dbReference type="AlphaFoldDB" id="A0A9D9I774"/>
<evidence type="ECO:0000313" key="16">
    <source>
        <dbReference type="Proteomes" id="UP000823660"/>
    </source>
</evidence>
<sequence length="449" mass="48766">MNNDIKHLYELFLHSEGANTDTRTIRPGEMFFALKGENFDGNEYAMKALEAGAAYAIVSSDSETSALASEDSRIIPVENTLTALKNLARIHRNSMAPGGKRLTVIGLTGTNGKTTTKELIKAVLEKKFNVTATQGNLNNEIGVPLSLLQITRATQIAVIEMGASHPGDIKSLVSVSMPDYGLITNVGKGHLLGFGSYDGVRKTKGELYDYIHETGGSIFLNEDLPYLQEMASERNIEKIIPYGVAYDGVKLLPPSPDTPFLKMDIPVSCSRSCTLETHLVGNYNAANVMAALAVGRYFGVPVEDAVDAVSCYMPSNNRSQLMKTERNTLIIDAYNANPVSMEAALSNLEVTPAENKAVMLGDMLELGPDSAAEHDKVVRTVCGMHIKEAFFVGREFGAALSRCGDPERCRHFNSSDLLAAYLKKNRLSGHTVLIKGSRGIRMEKAVPEL</sequence>
<feature type="domain" description="Mur ligase C-terminal" evidence="13">
    <location>
        <begin position="318"/>
        <end position="438"/>
    </location>
</feature>
<keyword evidence="6 10" id="KW-0133">Cell shape</keyword>
<keyword evidence="9 10" id="KW-0961">Cell wall biogenesis/degradation</keyword>
<dbReference type="EMBL" id="JADIMH010000032">
    <property type="protein sequence ID" value="MBO8467257.1"/>
    <property type="molecule type" value="Genomic_DNA"/>
</dbReference>
<evidence type="ECO:0000313" key="15">
    <source>
        <dbReference type="EMBL" id="MBO8467257.1"/>
    </source>
</evidence>
<comment type="pathway">
    <text evidence="10 11">Cell wall biogenesis; peptidoglycan biosynthesis.</text>
</comment>
<evidence type="ECO:0000256" key="6">
    <source>
        <dbReference type="ARBA" id="ARBA00022960"/>
    </source>
</evidence>
<dbReference type="InterPro" id="IPR036615">
    <property type="entry name" value="Mur_ligase_C_dom_sf"/>
</dbReference>
<comment type="catalytic activity">
    <reaction evidence="10 11">
        <text>D-alanyl-D-alanine + UDP-N-acetyl-alpha-D-muramoyl-L-alanyl-gamma-D-glutamyl-meso-2,6-diaminopimelate + ATP = UDP-N-acetyl-alpha-D-muramoyl-L-alanyl-gamma-D-glutamyl-meso-2,6-diaminopimeloyl-D-alanyl-D-alanine + ADP + phosphate + H(+)</text>
        <dbReference type="Rhea" id="RHEA:28374"/>
        <dbReference type="ChEBI" id="CHEBI:15378"/>
        <dbReference type="ChEBI" id="CHEBI:30616"/>
        <dbReference type="ChEBI" id="CHEBI:43474"/>
        <dbReference type="ChEBI" id="CHEBI:57822"/>
        <dbReference type="ChEBI" id="CHEBI:61386"/>
        <dbReference type="ChEBI" id="CHEBI:83905"/>
        <dbReference type="ChEBI" id="CHEBI:456216"/>
        <dbReference type="EC" id="6.3.2.10"/>
    </reaction>
</comment>
<keyword evidence="1 10" id="KW-0963">Cytoplasm</keyword>
<evidence type="ECO:0000259" key="13">
    <source>
        <dbReference type="Pfam" id="PF02875"/>
    </source>
</evidence>
<comment type="subcellular location">
    <subcellularLocation>
        <location evidence="10 11">Cytoplasm</location>
    </subcellularLocation>
</comment>
<evidence type="ECO:0000256" key="3">
    <source>
        <dbReference type="ARBA" id="ARBA00022618"/>
    </source>
</evidence>
<evidence type="ECO:0000259" key="14">
    <source>
        <dbReference type="Pfam" id="PF08245"/>
    </source>
</evidence>
<evidence type="ECO:0000256" key="10">
    <source>
        <dbReference type="HAMAP-Rule" id="MF_02019"/>
    </source>
</evidence>
<evidence type="ECO:0000256" key="7">
    <source>
        <dbReference type="ARBA" id="ARBA00022984"/>
    </source>
</evidence>
<dbReference type="GO" id="GO:0005737">
    <property type="term" value="C:cytoplasm"/>
    <property type="evidence" value="ECO:0007669"/>
    <property type="project" value="UniProtKB-SubCell"/>
</dbReference>
<keyword evidence="7 10" id="KW-0573">Peptidoglycan synthesis</keyword>
<evidence type="ECO:0000256" key="11">
    <source>
        <dbReference type="RuleBase" id="RU004136"/>
    </source>
</evidence>
<proteinExistence type="inferred from homology"/>
<reference evidence="15" key="1">
    <citation type="submission" date="2020-10" db="EMBL/GenBank/DDBJ databases">
        <authorList>
            <person name="Gilroy R."/>
        </authorList>
    </citation>
    <scope>NUCLEOTIDE SEQUENCE</scope>
    <source>
        <strain evidence="15">B1-15692</strain>
    </source>
</reference>
<feature type="domain" description="Mur ligase central" evidence="14">
    <location>
        <begin position="108"/>
        <end position="294"/>
    </location>
</feature>
<evidence type="ECO:0000256" key="8">
    <source>
        <dbReference type="ARBA" id="ARBA00023306"/>
    </source>
</evidence>
<name>A0A9D9I774_9BACT</name>
<dbReference type="NCBIfam" id="TIGR01143">
    <property type="entry name" value="murF"/>
    <property type="match status" value="1"/>
</dbReference>
<dbReference type="GO" id="GO:0051301">
    <property type="term" value="P:cell division"/>
    <property type="evidence" value="ECO:0007669"/>
    <property type="project" value="UniProtKB-KW"/>
</dbReference>
<keyword evidence="2 10" id="KW-0436">Ligase</keyword>
<keyword evidence="8 10" id="KW-0131">Cell cycle</keyword>
<dbReference type="GO" id="GO:0008360">
    <property type="term" value="P:regulation of cell shape"/>
    <property type="evidence" value="ECO:0007669"/>
    <property type="project" value="UniProtKB-KW"/>
</dbReference>
<keyword evidence="3 10" id="KW-0132">Cell division</keyword>
<dbReference type="SUPFAM" id="SSF63418">
    <property type="entry name" value="MurE/MurF N-terminal domain"/>
    <property type="match status" value="1"/>
</dbReference>
<dbReference type="InterPro" id="IPR051046">
    <property type="entry name" value="MurCDEF_CellWall_CoF430Synth"/>
</dbReference>
<evidence type="ECO:0000256" key="2">
    <source>
        <dbReference type="ARBA" id="ARBA00022598"/>
    </source>
</evidence>
<evidence type="ECO:0000256" key="1">
    <source>
        <dbReference type="ARBA" id="ARBA00022490"/>
    </source>
</evidence>
<evidence type="ECO:0000256" key="5">
    <source>
        <dbReference type="ARBA" id="ARBA00022840"/>
    </source>
</evidence>
<dbReference type="InterPro" id="IPR004101">
    <property type="entry name" value="Mur_ligase_C"/>
</dbReference>
<evidence type="ECO:0000256" key="4">
    <source>
        <dbReference type="ARBA" id="ARBA00022741"/>
    </source>
</evidence>
<dbReference type="PANTHER" id="PTHR43024">
    <property type="entry name" value="UDP-N-ACETYLMURAMOYL-TRIPEPTIDE--D-ALANYL-D-ALANINE LIGASE"/>
    <property type="match status" value="1"/>
</dbReference>
<dbReference type="InterPro" id="IPR035911">
    <property type="entry name" value="MurE/MurF_N"/>
</dbReference>
<protein>
    <recommendedName>
        <fullName evidence="10 11">UDP-N-acetylmuramoyl-tripeptide--D-alanyl-D-alanine ligase</fullName>
        <ecNumber evidence="10 11">6.3.2.10</ecNumber>
    </recommendedName>
    <alternativeName>
        <fullName evidence="10">D-alanyl-D-alanine-adding enzyme</fullName>
    </alternativeName>
</protein>
<dbReference type="InterPro" id="IPR036565">
    <property type="entry name" value="Mur-like_cat_sf"/>
</dbReference>
<dbReference type="Gene3D" id="3.90.190.20">
    <property type="entry name" value="Mur ligase, C-terminal domain"/>
    <property type="match status" value="1"/>
</dbReference>
<comment type="function">
    <text evidence="10 11">Involved in cell wall formation. Catalyzes the final step in the synthesis of UDP-N-acetylmuramoyl-pentapeptide, the precursor of murein.</text>
</comment>
<dbReference type="GO" id="GO:0071555">
    <property type="term" value="P:cell wall organization"/>
    <property type="evidence" value="ECO:0007669"/>
    <property type="project" value="UniProtKB-KW"/>
</dbReference>
<feature type="domain" description="Mur ligase N-terminal catalytic" evidence="12">
    <location>
        <begin position="19"/>
        <end position="90"/>
    </location>
</feature>
<accession>A0A9D9I774</accession>
<evidence type="ECO:0000256" key="9">
    <source>
        <dbReference type="ARBA" id="ARBA00023316"/>
    </source>
</evidence>
<dbReference type="PANTHER" id="PTHR43024:SF1">
    <property type="entry name" value="UDP-N-ACETYLMURAMOYL-TRIPEPTIDE--D-ALANYL-D-ALANINE LIGASE"/>
    <property type="match status" value="1"/>
</dbReference>
<evidence type="ECO:0000259" key="12">
    <source>
        <dbReference type="Pfam" id="PF01225"/>
    </source>
</evidence>
<organism evidence="15 16">
    <name type="scientific">Candidatus Cryptobacteroides faecipullorum</name>
    <dbReference type="NCBI Taxonomy" id="2840764"/>
    <lineage>
        <taxon>Bacteria</taxon>
        <taxon>Pseudomonadati</taxon>
        <taxon>Bacteroidota</taxon>
        <taxon>Bacteroidia</taxon>
        <taxon>Bacteroidales</taxon>
        <taxon>Candidatus Cryptobacteroides</taxon>
    </lineage>
</organism>
<dbReference type="SUPFAM" id="SSF53623">
    <property type="entry name" value="MurD-like peptide ligases, catalytic domain"/>
    <property type="match status" value="1"/>
</dbReference>
<keyword evidence="4 10" id="KW-0547">Nucleotide-binding</keyword>
<dbReference type="InterPro" id="IPR005863">
    <property type="entry name" value="UDP-N-AcMur_synth"/>
</dbReference>
<comment type="similarity">
    <text evidence="10">Belongs to the MurCDEF family. MurF subfamily.</text>
</comment>
<dbReference type="Gene3D" id="3.40.1190.10">
    <property type="entry name" value="Mur-like, catalytic domain"/>
    <property type="match status" value="1"/>
</dbReference>
<dbReference type="HAMAP" id="MF_02019">
    <property type="entry name" value="MurF"/>
    <property type="match status" value="1"/>
</dbReference>
<dbReference type="GO" id="GO:0009252">
    <property type="term" value="P:peptidoglycan biosynthetic process"/>
    <property type="evidence" value="ECO:0007669"/>
    <property type="project" value="UniProtKB-UniRule"/>
</dbReference>
<keyword evidence="5 10" id="KW-0067">ATP-binding</keyword>
<dbReference type="EC" id="6.3.2.10" evidence="10 11"/>
<dbReference type="Pfam" id="PF02875">
    <property type="entry name" value="Mur_ligase_C"/>
    <property type="match status" value="1"/>
</dbReference>
<gene>
    <name evidence="10" type="primary">murF</name>
    <name evidence="15" type="ORF">IAB99_05785</name>
</gene>
<comment type="caution">
    <text evidence="15">The sequence shown here is derived from an EMBL/GenBank/DDBJ whole genome shotgun (WGS) entry which is preliminary data.</text>
</comment>
<dbReference type="Gene3D" id="3.40.1390.10">
    <property type="entry name" value="MurE/MurF, N-terminal domain"/>
    <property type="match status" value="1"/>
</dbReference>
<dbReference type="Pfam" id="PF01225">
    <property type="entry name" value="Mur_ligase"/>
    <property type="match status" value="1"/>
</dbReference>
<feature type="binding site" evidence="10">
    <location>
        <begin position="109"/>
        <end position="115"/>
    </location>
    <ligand>
        <name>ATP</name>
        <dbReference type="ChEBI" id="CHEBI:30616"/>
    </ligand>
</feature>